<keyword evidence="1" id="KW-0812">Transmembrane</keyword>
<keyword evidence="1" id="KW-0472">Membrane</keyword>
<feature type="non-terminal residue" evidence="2">
    <location>
        <position position="1"/>
    </location>
</feature>
<sequence>MKDQGRGITLAEMDMRSWIMQPGTMITHFEALKSSILSFLGVLSLVAAVVAMLYTTASESLVQPYLRYGPWERGSMQGLVKTIFANPTYLGANCGTPITTTEDDNAGLTCLQIQYAAHSYYNYQRYISDWSTISRNDNGSSDPAHRPKGFAMIFENTTVTSPWIDLEYSDVANNSEKYQRIINNVTLALPHAGVPGAAWDSVNNILQPEDLDGQGVYQLQASVPSPAVNVLCAQMTKEELSPIVYTEWNNNTLNATLWPTGAQLAFYQPGTEPNGTYLNKTVVDDIFEWGEKYQTSPPVFPKLPVTYNTVMNHTGVYGRKAIYLLGSDVTGNYTLCSLKVFQTPFCSTVYNASVVGASLEAKCNSSTTADLTHNMRYIDSLKNATSGNDTINKDWPYIGTEWSNSLSLNDGIIDGQAANARLLTELILSKQSLPLDRPSIAEALAVLASSTLLMSWQDAPYVQFWNYSNTVLEPGQPQFFNTSLRAQEYASGGSGEPGTHAFYVVLFAIFIINVICL</sequence>
<dbReference type="AlphaFoldDB" id="A0A9P8F5X8"/>
<keyword evidence="1" id="KW-1133">Transmembrane helix</keyword>
<evidence type="ECO:0000256" key="1">
    <source>
        <dbReference type="SAM" id="Phobius"/>
    </source>
</evidence>
<evidence type="ECO:0008006" key="4">
    <source>
        <dbReference type="Google" id="ProtNLM"/>
    </source>
</evidence>
<name>A0A9P8F5X8_AURME</name>
<evidence type="ECO:0000313" key="3">
    <source>
        <dbReference type="Proteomes" id="UP000729357"/>
    </source>
</evidence>
<dbReference type="EMBL" id="JAHFXS010006022">
    <property type="protein sequence ID" value="KAG9935932.1"/>
    <property type="molecule type" value="Genomic_DNA"/>
</dbReference>
<evidence type="ECO:0000313" key="2">
    <source>
        <dbReference type="EMBL" id="KAG9935932.1"/>
    </source>
</evidence>
<feature type="transmembrane region" description="Helical" evidence="1">
    <location>
        <begin position="500"/>
        <end position="516"/>
    </location>
</feature>
<accession>A0A9P8F5X8</accession>
<comment type="caution">
    <text evidence="2">The sequence shown here is derived from an EMBL/GenBank/DDBJ whole genome shotgun (WGS) entry which is preliminary data.</text>
</comment>
<proteinExistence type="predicted"/>
<organism evidence="2 3">
    <name type="scientific">Aureobasidium melanogenum</name>
    <name type="common">Aureobasidium pullulans var. melanogenum</name>
    <dbReference type="NCBI Taxonomy" id="46634"/>
    <lineage>
        <taxon>Eukaryota</taxon>
        <taxon>Fungi</taxon>
        <taxon>Dikarya</taxon>
        <taxon>Ascomycota</taxon>
        <taxon>Pezizomycotina</taxon>
        <taxon>Dothideomycetes</taxon>
        <taxon>Dothideomycetidae</taxon>
        <taxon>Dothideales</taxon>
        <taxon>Saccotheciaceae</taxon>
        <taxon>Aureobasidium</taxon>
    </lineage>
</organism>
<dbReference type="Proteomes" id="UP000729357">
    <property type="component" value="Unassembled WGS sequence"/>
</dbReference>
<gene>
    <name evidence="2" type="ORF">KCU98_g19901</name>
</gene>
<protein>
    <recommendedName>
        <fullName evidence="4">Transmembrane protein</fullName>
    </recommendedName>
</protein>
<feature type="transmembrane region" description="Helical" evidence="1">
    <location>
        <begin position="35"/>
        <end position="54"/>
    </location>
</feature>
<keyword evidence="3" id="KW-1185">Reference proteome</keyword>
<reference evidence="2" key="2">
    <citation type="submission" date="2021-08" db="EMBL/GenBank/DDBJ databases">
        <authorList>
            <person name="Gostincar C."/>
            <person name="Sun X."/>
            <person name="Song Z."/>
            <person name="Gunde-Cimerman N."/>
        </authorList>
    </citation>
    <scope>NUCLEOTIDE SEQUENCE</scope>
    <source>
        <strain evidence="2">EXF-9298</strain>
    </source>
</reference>
<reference evidence="2" key="1">
    <citation type="journal article" date="2021" name="J Fungi (Basel)">
        <title>Virulence traits and population genomics of the black yeast Aureobasidium melanogenum.</title>
        <authorList>
            <person name="Cernosa A."/>
            <person name="Sun X."/>
            <person name="Gostincar C."/>
            <person name="Fang C."/>
            <person name="Gunde-Cimerman N."/>
            <person name="Song Z."/>
        </authorList>
    </citation>
    <scope>NUCLEOTIDE SEQUENCE</scope>
    <source>
        <strain evidence="2">EXF-9298</strain>
    </source>
</reference>